<dbReference type="GO" id="GO:0043041">
    <property type="term" value="P:amino acid activation for nonribosomal peptide biosynthetic process"/>
    <property type="evidence" value="ECO:0007669"/>
    <property type="project" value="TreeGrafter"/>
</dbReference>
<dbReference type="PANTHER" id="PTHR45527">
    <property type="entry name" value="NONRIBOSOMAL PEPTIDE SYNTHETASE"/>
    <property type="match status" value="1"/>
</dbReference>
<dbReference type="CDD" id="cd19531">
    <property type="entry name" value="LCL_NRPS-like"/>
    <property type="match status" value="1"/>
</dbReference>
<dbReference type="SUPFAM" id="SSF56801">
    <property type="entry name" value="Acetyl-CoA synthetase-like"/>
    <property type="match status" value="1"/>
</dbReference>
<dbReference type="InterPro" id="IPR042099">
    <property type="entry name" value="ANL_N_sf"/>
</dbReference>
<dbReference type="Pfam" id="PF13193">
    <property type="entry name" value="AMP-binding_C"/>
    <property type="match status" value="1"/>
</dbReference>
<keyword evidence="5" id="KW-0677">Repeat</keyword>
<dbReference type="InterPro" id="IPR006162">
    <property type="entry name" value="Ppantetheine_attach_site"/>
</dbReference>
<dbReference type="Pfam" id="PF00668">
    <property type="entry name" value="Condensation"/>
    <property type="match status" value="1"/>
</dbReference>
<dbReference type="FunFam" id="3.30.300.30:FF:000010">
    <property type="entry name" value="Enterobactin synthetase component F"/>
    <property type="match status" value="1"/>
</dbReference>
<dbReference type="FunFam" id="1.10.1200.10:FF:000005">
    <property type="entry name" value="Nonribosomal peptide synthetase 1"/>
    <property type="match status" value="1"/>
</dbReference>
<dbReference type="GO" id="GO:0005829">
    <property type="term" value="C:cytosol"/>
    <property type="evidence" value="ECO:0007669"/>
    <property type="project" value="TreeGrafter"/>
</dbReference>
<dbReference type="PROSITE" id="PS00012">
    <property type="entry name" value="PHOSPHOPANTETHEINE"/>
    <property type="match status" value="1"/>
</dbReference>
<dbReference type="InterPro" id="IPR045851">
    <property type="entry name" value="AMP-bd_C_sf"/>
</dbReference>
<dbReference type="InterPro" id="IPR036736">
    <property type="entry name" value="ACP-like_sf"/>
</dbReference>
<dbReference type="InterPro" id="IPR009081">
    <property type="entry name" value="PP-bd_ACP"/>
</dbReference>
<evidence type="ECO:0000256" key="3">
    <source>
        <dbReference type="ARBA" id="ARBA00022450"/>
    </source>
</evidence>
<proteinExistence type="inferred from homology"/>
<name>A0A6G3ZXU8_9BACL</name>
<dbReference type="Gene3D" id="3.40.50.12780">
    <property type="entry name" value="N-terminal domain of ligase-like"/>
    <property type="match status" value="1"/>
</dbReference>
<dbReference type="SUPFAM" id="SSF52777">
    <property type="entry name" value="CoA-dependent acyltransferases"/>
    <property type="match status" value="2"/>
</dbReference>
<accession>A0A6G3ZXU8</accession>
<dbReference type="Gene3D" id="3.30.559.10">
    <property type="entry name" value="Chloramphenicol acetyltransferase-like domain"/>
    <property type="match status" value="1"/>
</dbReference>
<dbReference type="InterPro" id="IPR020806">
    <property type="entry name" value="PKS_PP-bd"/>
</dbReference>
<dbReference type="GO" id="GO:0031177">
    <property type="term" value="F:phosphopantetheine binding"/>
    <property type="evidence" value="ECO:0007669"/>
    <property type="project" value="InterPro"/>
</dbReference>
<dbReference type="GO" id="GO:0017000">
    <property type="term" value="P:antibiotic biosynthetic process"/>
    <property type="evidence" value="ECO:0007669"/>
    <property type="project" value="UniProtKB-KW"/>
</dbReference>
<dbReference type="GO" id="GO:0003824">
    <property type="term" value="F:catalytic activity"/>
    <property type="evidence" value="ECO:0007669"/>
    <property type="project" value="InterPro"/>
</dbReference>
<evidence type="ECO:0000256" key="2">
    <source>
        <dbReference type="ARBA" id="ARBA00006432"/>
    </source>
</evidence>
<dbReference type="SMART" id="SM00823">
    <property type="entry name" value="PKS_PP"/>
    <property type="match status" value="1"/>
</dbReference>
<dbReference type="EMBL" id="JAAIKC010000002">
    <property type="protein sequence ID" value="NEW06409.1"/>
    <property type="molecule type" value="Genomic_DNA"/>
</dbReference>
<comment type="caution">
    <text evidence="8">The sequence shown here is derived from an EMBL/GenBank/DDBJ whole genome shotgun (WGS) entry which is preliminary data.</text>
</comment>
<dbReference type="PANTHER" id="PTHR45527:SF1">
    <property type="entry name" value="FATTY ACID SYNTHASE"/>
    <property type="match status" value="1"/>
</dbReference>
<feature type="domain" description="Carrier" evidence="7">
    <location>
        <begin position="128"/>
        <end position="203"/>
    </location>
</feature>
<keyword evidence="4" id="KW-0597">Phosphoprotein</keyword>
<organism evidence="8">
    <name type="scientific">Paenibacillus sp. SYP-B3998</name>
    <dbReference type="NCBI Taxonomy" id="2678564"/>
    <lineage>
        <taxon>Bacteria</taxon>
        <taxon>Bacillati</taxon>
        <taxon>Bacillota</taxon>
        <taxon>Bacilli</taxon>
        <taxon>Bacillales</taxon>
        <taxon>Paenibacillaceae</taxon>
        <taxon>Paenibacillus</taxon>
    </lineage>
</organism>
<keyword evidence="6" id="KW-0045">Antibiotic biosynthesis</keyword>
<feature type="non-terminal residue" evidence="8">
    <location>
        <position position="1"/>
    </location>
</feature>
<dbReference type="GO" id="GO:0008610">
    <property type="term" value="P:lipid biosynthetic process"/>
    <property type="evidence" value="ECO:0007669"/>
    <property type="project" value="UniProtKB-ARBA"/>
</dbReference>
<reference evidence="8" key="1">
    <citation type="submission" date="2020-02" db="EMBL/GenBank/DDBJ databases">
        <authorList>
            <person name="Shen X.-R."/>
            <person name="Zhang Y.-X."/>
        </authorList>
    </citation>
    <scope>NUCLEOTIDE SEQUENCE</scope>
    <source>
        <strain evidence="8">SYP-B3998</strain>
    </source>
</reference>
<dbReference type="PROSITE" id="PS50075">
    <property type="entry name" value="CARRIER"/>
    <property type="match status" value="1"/>
</dbReference>
<dbReference type="InterPro" id="IPR001242">
    <property type="entry name" value="Condensation_dom"/>
</dbReference>
<dbReference type="Gene3D" id="1.10.1200.10">
    <property type="entry name" value="ACP-like"/>
    <property type="match status" value="1"/>
</dbReference>
<dbReference type="Pfam" id="PF00550">
    <property type="entry name" value="PP-binding"/>
    <property type="match status" value="1"/>
</dbReference>
<evidence type="ECO:0000259" key="7">
    <source>
        <dbReference type="PROSITE" id="PS50075"/>
    </source>
</evidence>
<sequence>TGDLARWLPDGNIEYLGRIDHQVKIRGYRIELGEVEAQLQKVASVQEALVIARADDDGEKQLCAYFVADRPLTVSELRGTLSQGMPSYMIPSYFVQLAQMPLTSNGKVDRKALPAPESSMNTGATYTAPRTSLEVKLVRIWQGVLGLEKVGVKDNFFDLGGHSLRATTLVSKVHQELNVVLPLRDVFRFSTIEEMAQAISGMEQAEYKTIPLAEESEHYPVTFAQKRLYISHQLEGAEQSYNMPGAVIMNGSLERERFEEAFRELIARHETLRTSFAMVSGEPVQRIQSKVDFAVSFRQAGEDEVDEIAQQFVRTFDLGCAPLLRIGLIELEPDRHLLLYDMHHIISDGVSMGILIDEFVRLYSGEVLPPLRIQYKDYAAWQQSESQSERMKEQEAYWLNVLDGELPQLELPTDFARPVMRSYEGDVLNFVIDEQRSDGLQRIAENTGSTLYMVLMTVYTILLHKYSAQEDIIVGTPIAGRTHADLESLIGMFVGTLAIRNYPTGEKTFLSYLNEVKEMTLGAYENQDYPFEELLEKVQAKWSLSRNPLFDTMLVLQNTEERTDGFGTFTLEPYAQHHTIAKFDLTLEIKLEDRAMSGHFEYCTKLFSKNMIDNFAEDLLVIISQVCEQPYVLLKDIQLSNVGQEVMSGEAFDFVF</sequence>
<dbReference type="Gene3D" id="3.30.300.30">
    <property type="match status" value="1"/>
</dbReference>
<dbReference type="GO" id="GO:0044550">
    <property type="term" value="P:secondary metabolite biosynthetic process"/>
    <property type="evidence" value="ECO:0007669"/>
    <property type="project" value="TreeGrafter"/>
</dbReference>
<evidence type="ECO:0000256" key="6">
    <source>
        <dbReference type="ARBA" id="ARBA00023194"/>
    </source>
</evidence>
<protein>
    <submittedName>
        <fullName evidence="8">Non-ribosomal peptide synthetase</fullName>
    </submittedName>
</protein>
<dbReference type="RefSeq" id="WP_240343872.1">
    <property type="nucleotide sequence ID" value="NZ_JAAIKC010000002.1"/>
</dbReference>
<dbReference type="InterPro" id="IPR023213">
    <property type="entry name" value="CAT-like_dom_sf"/>
</dbReference>
<gene>
    <name evidence="8" type="ORF">GK047_10345</name>
</gene>
<evidence type="ECO:0000256" key="5">
    <source>
        <dbReference type="ARBA" id="ARBA00022737"/>
    </source>
</evidence>
<dbReference type="AlphaFoldDB" id="A0A6G3ZXU8"/>
<comment type="cofactor">
    <cofactor evidence="1">
        <name>pantetheine 4'-phosphate</name>
        <dbReference type="ChEBI" id="CHEBI:47942"/>
    </cofactor>
</comment>
<evidence type="ECO:0000256" key="1">
    <source>
        <dbReference type="ARBA" id="ARBA00001957"/>
    </source>
</evidence>
<dbReference type="SUPFAM" id="SSF47336">
    <property type="entry name" value="ACP-like"/>
    <property type="match status" value="1"/>
</dbReference>
<dbReference type="Gene3D" id="3.30.559.30">
    <property type="entry name" value="Nonribosomal peptide synthetase, condensation domain"/>
    <property type="match status" value="1"/>
</dbReference>
<evidence type="ECO:0000256" key="4">
    <source>
        <dbReference type="ARBA" id="ARBA00022553"/>
    </source>
</evidence>
<keyword evidence="3" id="KW-0596">Phosphopantetheine</keyword>
<comment type="similarity">
    <text evidence="2">Belongs to the ATP-dependent AMP-binding enzyme family.</text>
</comment>
<dbReference type="InterPro" id="IPR025110">
    <property type="entry name" value="AMP-bd_C"/>
</dbReference>
<evidence type="ECO:0000313" key="8">
    <source>
        <dbReference type="EMBL" id="NEW06409.1"/>
    </source>
</evidence>